<dbReference type="PANTHER" id="PTHR46825:SF7">
    <property type="entry name" value="D-ALANYL-D-ALANINE CARBOXYPEPTIDASE"/>
    <property type="match status" value="1"/>
</dbReference>
<dbReference type="InterPro" id="IPR012338">
    <property type="entry name" value="Beta-lactam/transpept-like"/>
</dbReference>
<evidence type="ECO:0000313" key="3">
    <source>
        <dbReference type="Proteomes" id="UP000253742"/>
    </source>
</evidence>
<dbReference type="PANTHER" id="PTHR46825">
    <property type="entry name" value="D-ALANYL-D-ALANINE-CARBOXYPEPTIDASE/ENDOPEPTIDASE AMPH"/>
    <property type="match status" value="1"/>
</dbReference>
<protein>
    <submittedName>
        <fullName evidence="2">Class A beta-lactamase-related serine hydrolase</fullName>
    </submittedName>
</protein>
<dbReference type="GO" id="GO:0016787">
    <property type="term" value="F:hydrolase activity"/>
    <property type="evidence" value="ECO:0007669"/>
    <property type="project" value="UniProtKB-KW"/>
</dbReference>
<accession>A0A369VBK8</accession>
<comment type="caution">
    <text evidence="2">The sequence shown here is derived from an EMBL/GenBank/DDBJ whole genome shotgun (WGS) entry which is preliminary data.</text>
</comment>
<dbReference type="AlphaFoldDB" id="A0A369VBK8"/>
<dbReference type="OrthoDB" id="5177574at2"/>
<dbReference type="Pfam" id="PF00144">
    <property type="entry name" value="Beta-lactamase"/>
    <property type="match status" value="1"/>
</dbReference>
<dbReference type="InterPro" id="IPR050491">
    <property type="entry name" value="AmpC-like"/>
</dbReference>
<name>A0A369VBK8_9ACTN</name>
<reference evidence="2 3" key="1">
    <citation type="submission" date="2018-07" db="EMBL/GenBank/DDBJ databases">
        <title>Genome guided investigation of antibiotics producing actinomycetales strain isolated from a Macau mangrove ecosystem.</title>
        <authorList>
            <person name="Hu D."/>
        </authorList>
    </citation>
    <scope>NUCLEOTIDE SEQUENCE [LARGE SCALE GENOMIC DNA]</scope>
    <source>
        <strain evidence="2 3">2297</strain>
    </source>
</reference>
<sequence>MGETDGGNTMRVPVSRRAVLTAGMASALVGLTGGPMAASAPASRGPATPAAAATNGDLRQHVNAILATGVAGVGAQVMSPYGRRHAFAGTPRDGRFRIGSLTKTFTAVVALQLADLKLDTLVRYWLPEVARDITVRDLLRHTSRLLDPKIPALTSREGYQAERLRSYTPEELARTALRLGTAPEKWSYANTNYLLTAMIIERITGRCWATEITDRIIRPLGLDATSAPGESPFVPGPHARGWASFGTETPLDVTLLNPSMAVGSGALISSVRDLSVFYAALLGGELLPQARLAEMTATVPASGIGIEGARYGLGLAELPLPGGGSFFSHFGELLGYHAWAGVTADGSRTAVVYVTGDVTGTTMGAMSALIEGGVGGTH</sequence>
<dbReference type="InterPro" id="IPR001466">
    <property type="entry name" value="Beta-lactam-related"/>
</dbReference>
<feature type="domain" description="Beta-lactamase-related" evidence="1">
    <location>
        <begin position="74"/>
        <end position="361"/>
    </location>
</feature>
<dbReference type="SUPFAM" id="SSF56601">
    <property type="entry name" value="beta-lactamase/transpeptidase-like"/>
    <property type="match status" value="1"/>
</dbReference>
<evidence type="ECO:0000313" key="2">
    <source>
        <dbReference type="EMBL" id="RDD89555.1"/>
    </source>
</evidence>
<dbReference type="Gene3D" id="3.40.710.10">
    <property type="entry name" value="DD-peptidase/beta-lactamase superfamily"/>
    <property type="match status" value="1"/>
</dbReference>
<dbReference type="EMBL" id="QQBH01000005">
    <property type="protein sequence ID" value="RDD89555.1"/>
    <property type="molecule type" value="Genomic_DNA"/>
</dbReference>
<keyword evidence="2" id="KW-0378">Hydrolase</keyword>
<evidence type="ECO:0000259" key="1">
    <source>
        <dbReference type="Pfam" id="PF00144"/>
    </source>
</evidence>
<gene>
    <name evidence="2" type="ORF">DVZ84_11385</name>
</gene>
<dbReference type="PROSITE" id="PS51318">
    <property type="entry name" value="TAT"/>
    <property type="match status" value="1"/>
</dbReference>
<proteinExistence type="predicted"/>
<dbReference type="Proteomes" id="UP000253742">
    <property type="component" value="Unassembled WGS sequence"/>
</dbReference>
<organism evidence="2 3">
    <name type="scientific">Streptomyces parvulus</name>
    <dbReference type="NCBI Taxonomy" id="146923"/>
    <lineage>
        <taxon>Bacteria</taxon>
        <taxon>Bacillati</taxon>
        <taxon>Actinomycetota</taxon>
        <taxon>Actinomycetes</taxon>
        <taxon>Kitasatosporales</taxon>
        <taxon>Streptomycetaceae</taxon>
        <taxon>Streptomyces</taxon>
    </lineage>
</organism>
<dbReference type="InterPro" id="IPR006311">
    <property type="entry name" value="TAT_signal"/>
</dbReference>